<dbReference type="Gene3D" id="3.30.710.10">
    <property type="entry name" value="Potassium Channel Kv1.1, Chain A"/>
    <property type="match status" value="1"/>
</dbReference>
<keyword evidence="3" id="KW-1185">Reference proteome</keyword>
<dbReference type="RefSeq" id="XP_046117134.1">
    <property type="nucleotide sequence ID" value="XM_046262288.1"/>
</dbReference>
<dbReference type="EMBL" id="MU251258">
    <property type="protein sequence ID" value="KAG9253210.1"/>
    <property type="molecule type" value="Genomic_DNA"/>
</dbReference>
<proteinExistence type="predicted"/>
<sequence>MSELGAAKAAFNRVPTSSDFTFIVGPEAQEFILPRDLVAKLSRPLHALLNSGMRESLEGRVVWEHVSVRVFMHFMSYAHKGRCILDTKPNLASNGTDEFYDTISNMLHFMSIDDLVQRCSAAGRYQYNSVLGVMFENTQTSLLRTLAETNPDTCHLLESKCPSADAEDQIFVFAEIYMFADMYCIDGLALQAQIRLTAALKAHRLKPPGCERMVSVTLQVLETSASSEYLLHVFHRYWVFHLRRPDIVAALQLAGVDILELLEPRRRQVLEARIRMSGGM</sequence>
<name>A0A9P7ZJL3_9HYPO</name>
<dbReference type="SUPFAM" id="SSF54695">
    <property type="entry name" value="POZ domain"/>
    <property type="match status" value="1"/>
</dbReference>
<organism evidence="2 3">
    <name type="scientific">Emericellopsis atlantica</name>
    <dbReference type="NCBI Taxonomy" id="2614577"/>
    <lineage>
        <taxon>Eukaryota</taxon>
        <taxon>Fungi</taxon>
        <taxon>Dikarya</taxon>
        <taxon>Ascomycota</taxon>
        <taxon>Pezizomycotina</taxon>
        <taxon>Sordariomycetes</taxon>
        <taxon>Hypocreomycetidae</taxon>
        <taxon>Hypocreales</taxon>
        <taxon>Bionectriaceae</taxon>
        <taxon>Emericellopsis</taxon>
    </lineage>
</organism>
<comment type="caution">
    <text evidence="2">The sequence shown here is derived from an EMBL/GenBank/DDBJ whole genome shotgun (WGS) entry which is preliminary data.</text>
</comment>
<dbReference type="PROSITE" id="PS50097">
    <property type="entry name" value="BTB"/>
    <property type="match status" value="1"/>
</dbReference>
<evidence type="ECO:0000313" key="2">
    <source>
        <dbReference type="EMBL" id="KAG9253210.1"/>
    </source>
</evidence>
<evidence type="ECO:0000259" key="1">
    <source>
        <dbReference type="PROSITE" id="PS50097"/>
    </source>
</evidence>
<dbReference type="AlphaFoldDB" id="A0A9P7ZJL3"/>
<evidence type="ECO:0000313" key="3">
    <source>
        <dbReference type="Proteomes" id="UP000887229"/>
    </source>
</evidence>
<reference evidence="2" key="1">
    <citation type="journal article" date="2021" name="IMA Fungus">
        <title>Genomic characterization of three marine fungi, including Emericellopsis atlantica sp. nov. with signatures of a generalist lifestyle and marine biomass degradation.</title>
        <authorList>
            <person name="Hagestad O.C."/>
            <person name="Hou L."/>
            <person name="Andersen J.H."/>
            <person name="Hansen E.H."/>
            <person name="Altermark B."/>
            <person name="Li C."/>
            <person name="Kuhnert E."/>
            <person name="Cox R.J."/>
            <person name="Crous P.W."/>
            <person name="Spatafora J.W."/>
            <person name="Lail K."/>
            <person name="Amirebrahimi M."/>
            <person name="Lipzen A."/>
            <person name="Pangilinan J."/>
            <person name="Andreopoulos W."/>
            <person name="Hayes R.D."/>
            <person name="Ng V."/>
            <person name="Grigoriev I.V."/>
            <person name="Jackson S.A."/>
            <person name="Sutton T.D.S."/>
            <person name="Dobson A.D.W."/>
            <person name="Rama T."/>
        </authorList>
    </citation>
    <scope>NUCLEOTIDE SEQUENCE</scope>
    <source>
        <strain evidence="2">TS7</strain>
    </source>
</reference>
<gene>
    <name evidence="2" type="ORF">F5Z01DRAFT_637469</name>
</gene>
<accession>A0A9P7ZJL3</accession>
<dbReference type="GeneID" id="70293191"/>
<protein>
    <recommendedName>
        <fullName evidence="1">BTB domain-containing protein</fullName>
    </recommendedName>
</protein>
<dbReference type="InterPro" id="IPR011333">
    <property type="entry name" value="SKP1/BTB/POZ_sf"/>
</dbReference>
<dbReference type="InterPro" id="IPR000210">
    <property type="entry name" value="BTB/POZ_dom"/>
</dbReference>
<dbReference type="OrthoDB" id="9997739at2759"/>
<dbReference type="Proteomes" id="UP000887229">
    <property type="component" value="Unassembled WGS sequence"/>
</dbReference>
<feature type="domain" description="BTB" evidence="1">
    <location>
        <begin position="18"/>
        <end position="87"/>
    </location>
</feature>